<comment type="caution">
    <text evidence="2">The sequence shown here is derived from an EMBL/GenBank/DDBJ whole genome shotgun (WGS) entry which is preliminary data.</text>
</comment>
<feature type="compositionally biased region" description="Gly residues" evidence="1">
    <location>
        <begin position="69"/>
        <end position="78"/>
    </location>
</feature>
<feature type="compositionally biased region" description="Gly residues" evidence="1">
    <location>
        <begin position="51"/>
        <end position="60"/>
    </location>
</feature>
<protein>
    <submittedName>
        <fullName evidence="2">Uncharacterized protein</fullName>
    </submittedName>
</protein>
<evidence type="ECO:0000256" key="1">
    <source>
        <dbReference type="SAM" id="MobiDB-lite"/>
    </source>
</evidence>
<sequence>MSIESPLEKDEAQNTFGPLRLRLSSDIARIKRELIISSSLVFTTITAGTLGRQGGSGVSGSHGSSGALGRQGGSGVSGSRGSSAALGCQGGSKAVGVPGSSGDPPTRSPPTGILTLGDQRRRDVTLGDQRVKGQAVANRYSGDKAESWSWSQ</sequence>
<keyword evidence="3" id="KW-1185">Reference proteome</keyword>
<dbReference type="AlphaFoldDB" id="A0A3N0YWM7"/>
<dbReference type="EMBL" id="RJVU01019434">
    <property type="protein sequence ID" value="ROL50637.1"/>
    <property type="molecule type" value="Genomic_DNA"/>
</dbReference>
<gene>
    <name evidence="2" type="ORF">DPX16_14881</name>
</gene>
<evidence type="ECO:0000313" key="2">
    <source>
        <dbReference type="EMBL" id="ROL50637.1"/>
    </source>
</evidence>
<evidence type="ECO:0000313" key="3">
    <source>
        <dbReference type="Proteomes" id="UP000281406"/>
    </source>
</evidence>
<dbReference type="Proteomes" id="UP000281406">
    <property type="component" value="Unassembled WGS sequence"/>
</dbReference>
<feature type="region of interest" description="Disordered" evidence="1">
    <location>
        <begin position="49"/>
        <end position="130"/>
    </location>
</feature>
<feature type="compositionally biased region" description="Basic and acidic residues" evidence="1">
    <location>
        <begin position="118"/>
        <end position="130"/>
    </location>
</feature>
<accession>A0A3N0YWM7</accession>
<proteinExistence type="predicted"/>
<organism evidence="2 3">
    <name type="scientific">Anabarilius grahami</name>
    <name type="common">Kanglang fish</name>
    <name type="synonym">Barilius grahami</name>
    <dbReference type="NCBI Taxonomy" id="495550"/>
    <lineage>
        <taxon>Eukaryota</taxon>
        <taxon>Metazoa</taxon>
        <taxon>Chordata</taxon>
        <taxon>Craniata</taxon>
        <taxon>Vertebrata</taxon>
        <taxon>Euteleostomi</taxon>
        <taxon>Actinopterygii</taxon>
        <taxon>Neopterygii</taxon>
        <taxon>Teleostei</taxon>
        <taxon>Ostariophysi</taxon>
        <taxon>Cypriniformes</taxon>
        <taxon>Xenocyprididae</taxon>
        <taxon>Xenocypridinae</taxon>
        <taxon>Xenocypridinae incertae sedis</taxon>
        <taxon>Anabarilius</taxon>
    </lineage>
</organism>
<name>A0A3N0YWM7_ANAGA</name>
<reference evidence="2 3" key="1">
    <citation type="submission" date="2018-10" db="EMBL/GenBank/DDBJ databases">
        <title>Genome assembly for a Yunnan-Guizhou Plateau 3E fish, Anabarilius grahami (Regan), and its evolutionary and genetic applications.</title>
        <authorList>
            <person name="Jiang W."/>
        </authorList>
    </citation>
    <scope>NUCLEOTIDE SEQUENCE [LARGE SCALE GENOMIC DNA]</scope>
    <source>
        <strain evidence="2">AG-KIZ</strain>
        <tissue evidence="2">Muscle</tissue>
    </source>
</reference>